<dbReference type="Pfam" id="PF10502">
    <property type="entry name" value="Peptidase_S26"/>
    <property type="match status" value="2"/>
</dbReference>
<evidence type="ECO:0000313" key="4">
    <source>
        <dbReference type="EMBL" id="QTE01323.1"/>
    </source>
</evidence>
<evidence type="ECO:0000256" key="2">
    <source>
        <dbReference type="ARBA" id="ARBA00009370"/>
    </source>
</evidence>
<evidence type="ECO:0000259" key="3">
    <source>
        <dbReference type="Pfam" id="PF10502"/>
    </source>
</evidence>
<evidence type="ECO:0000256" key="1">
    <source>
        <dbReference type="ARBA" id="ARBA00004401"/>
    </source>
</evidence>
<accession>A0ABX7TYG6</accession>
<dbReference type="InterPro" id="IPR036286">
    <property type="entry name" value="LexA/Signal_pep-like_sf"/>
</dbReference>
<dbReference type="InterPro" id="IPR019533">
    <property type="entry name" value="Peptidase_S26"/>
</dbReference>
<dbReference type="SUPFAM" id="SSF51306">
    <property type="entry name" value="LexA/Signal peptidase"/>
    <property type="match status" value="1"/>
</dbReference>
<sequence length="155" mass="16929">MVRVLWLMTLAVLGVFAVAMAIFWARRNLVAVTVNGLSMSPTFTTGDRVLVRRGTGGLRRDRIVVVARPDRRNGWGTTPLISRDVDSSRWYIKRAVALGGDRYPSQAPADGVVPAGHLMVIGDNPVSVDSKQHGPCPAHQVLGVVVRRLPRRLQG</sequence>
<feature type="domain" description="Peptidase S26" evidence="3">
    <location>
        <begin position="10"/>
        <end position="102"/>
    </location>
</feature>
<gene>
    <name evidence="4" type="ORF">S1361_28615</name>
</gene>
<dbReference type="RefSeq" id="WP_208034783.1">
    <property type="nucleotide sequence ID" value="NZ_CP071839.1"/>
</dbReference>
<dbReference type="Gene3D" id="2.10.109.10">
    <property type="entry name" value="Umud Fragment, subunit A"/>
    <property type="match status" value="1"/>
</dbReference>
<keyword evidence="5" id="KW-1185">Reference proteome</keyword>
<name>A0ABX7TYG6_STRCY</name>
<reference evidence="4 5" key="1">
    <citation type="submission" date="2021-03" db="EMBL/GenBank/DDBJ databases">
        <title>Complete genome sequence of Streptomyces cyanogenus S136, producer of anticancer angucycline landomycin A.</title>
        <authorList>
            <person name="Hrab P."/>
            <person name="Ruckert C."/>
            <person name="Busche T."/>
            <person name="Ostash I."/>
            <person name="Kalinowski J."/>
            <person name="Fedorenko V."/>
            <person name="Yushchuk O."/>
            <person name="Ostash B."/>
        </authorList>
    </citation>
    <scope>NUCLEOTIDE SEQUENCE [LARGE SCALE GENOMIC DNA]</scope>
    <source>
        <strain evidence="4 5">S136</strain>
    </source>
</reference>
<dbReference type="PANTHER" id="PTHR43390">
    <property type="entry name" value="SIGNAL PEPTIDASE I"/>
    <property type="match status" value="1"/>
</dbReference>
<organism evidence="4 5">
    <name type="scientific">Streptomyces cyanogenus</name>
    <dbReference type="NCBI Taxonomy" id="80860"/>
    <lineage>
        <taxon>Bacteria</taxon>
        <taxon>Bacillati</taxon>
        <taxon>Actinomycetota</taxon>
        <taxon>Actinomycetes</taxon>
        <taxon>Kitasatosporales</taxon>
        <taxon>Streptomycetaceae</taxon>
        <taxon>Streptomyces</taxon>
    </lineage>
</organism>
<protein>
    <submittedName>
        <fullName evidence="4">Peptidase S24-like protein</fullName>
    </submittedName>
</protein>
<evidence type="ECO:0000313" key="5">
    <source>
        <dbReference type="Proteomes" id="UP000663908"/>
    </source>
</evidence>
<proteinExistence type="inferred from homology"/>
<dbReference type="CDD" id="cd06462">
    <property type="entry name" value="Peptidase_S24_S26"/>
    <property type="match status" value="1"/>
</dbReference>
<dbReference type="EMBL" id="CP071839">
    <property type="protein sequence ID" value="QTE01323.1"/>
    <property type="molecule type" value="Genomic_DNA"/>
</dbReference>
<dbReference type="Proteomes" id="UP000663908">
    <property type="component" value="Chromosome"/>
</dbReference>
<dbReference type="PANTHER" id="PTHR43390:SF1">
    <property type="entry name" value="CHLOROPLAST PROCESSING PEPTIDASE"/>
    <property type="match status" value="1"/>
</dbReference>
<feature type="domain" description="Peptidase S26" evidence="3">
    <location>
        <begin position="111"/>
        <end position="146"/>
    </location>
</feature>
<comment type="similarity">
    <text evidence="2">Belongs to the peptidase S26 family.</text>
</comment>
<dbReference type="PRINTS" id="PR00727">
    <property type="entry name" value="LEADERPTASE"/>
</dbReference>
<comment type="subcellular location">
    <subcellularLocation>
        <location evidence="1">Cell membrane</location>
        <topology evidence="1">Single-pass type II membrane protein</topology>
    </subcellularLocation>
</comment>
<dbReference type="InterPro" id="IPR000223">
    <property type="entry name" value="Pept_S26A_signal_pept_1"/>
</dbReference>